<evidence type="ECO:0000256" key="6">
    <source>
        <dbReference type="ARBA" id="ARBA00031269"/>
    </source>
</evidence>
<name>A0A9P5GAK4_GEOCN</name>
<dbReference type="AlphaFoldDB" id="A0A9P5GAK4"/>
<evidence type="ECO:0000256" key="5">
    <source>
        <dbReference type="ARBA" id="ARBA00023014"/>
    </source>
</evidence>
<evidence type="ECO:0000256" key="4">
    <source>
        <dbReference type="ARBA" id="ARBA00022485"/>
    </source>
</evidence>
<dbReference type="Gene3D" id="3.40.950.10">
    <property type="entry name" value="Fe-only Hydrogenase (Larger Subunit), Chain L, domain 3"/>
    <property type="match status" value="1"/>
</dbReference>
<feature type="domain" description="Iron hydrogenase large subunit C-terminal" evidence="8">
    <location>
        <begin position="103"/>
        <end position="442"/>
    </location>
</feature>
<feature type="region of interest" description="Disordered" evidence="7">
    <location>
        <begin position="388"/>
        <end position="408"/>
    </location>
</feature>
<dbReference type="InterPro" id="IPR004108">
    <property type="entry name" value="Fe_hydrogenase_lsu_C"/>
</dbReference>
<evidence type="ECO:0000256" key="3">
    <source>
        <dbReference type="ARBA" id="ARBA00017073"/>
    </source>
</evidence>
<dbReference type="SUPFAM" id="SSF53920">
    <property type="entry name" value="Fe-only hydrogenase"/>
    <property type="match status" value="1"/>
</dbReference>
<keyword evidence="4" id="KW-0004">4Fe-4S</keyword>
<keyword evidence="5" id="KW-0411">Iron-sulfur</keyword>
<evidence type="ECO:0000256" key="2">
    <source>
        <dbReference type="ARBA" id="ARBA00015854"/>
    </source>
</evidence>
<comment type="similarity">
    <text evidence="1">Belongs to the NARF family.</text>
</comment>
<dbReference type="InterPro" id="IPR050340">
    <property type="entry name" value="Cytosolic_Fe-S_CAF"/>
</dbReference>
<dbReference type="Gene3D" id="3.40.50.1780">
    <property type="match status" value="1"/>
</dbReference>
<evidence type="ECO:0000256" key="1">
    <source>
        <dbReference type="ARBA" id="ARBA00006596"/>
    </source>
</evidence>
<dbReference type="InterPro" id="IPR009016">
    <property type="entry name" value="Fe_hydrogenase"/>
</dbReference>
<sequence length="536" mass="58860">MSAILSVDDLNDFISPGVACIKPVEIKKTNESGKAKIEISMDGIPTEITEEGKKANLDKAQISLSDCLACSGCITSAESVLVSLQSHDELLSSLRSEDAKEKVFVASISHQSRVSLAGAYGISVEQVDAKLRHLFVDILGFKYIVGLEIGRAISLNECLNEVLESRSNVEIAANSAKASKGPILCSSCPGWTCYVEKTHPHVIPYLSKVKSPQQITGSLLKDLISKELSVAKGNIYHLSVMPCFDKKLEAARPEFGSDSENNTYRDVDCVITAKEIVQLLISEGIAFESLSEEITEAEKAKSLAPNNWPIEQQWTSNPGSSSGGYMDFVIQGIQQRIEEPTRVEVLPGKNSDITEYRVISEADPSKIYFRTARIYGFRNIQNLVRKLKQKGDAGERPGKAGLKMARARVTSRRTPTAQALSDATQYDYVEVMACPGGCINGGGQIGMPDGKNAKEWKDELEILYSDIEDFSKTLLIDNEKSSYSVALSQLAASWVERLWEKKPRDELLRVEYHAVEDILATTEDPNLAPLALGTKW</sequence>
<comment type="caution">
    <text evidence="9">The sequence shown here is derived from an EMBL/GenBank/DDBJ whole genome shotgun (WGS) entry which is preliminary data.</text>
</comment>
<evidence type="ECO:0000256" key="7">
    <source>
        <dbReference type="SAM" id="MobiDB-lite"/>
    </source>
</evidence>
<evidence type="ECO:0000259" key="8">
    <source>
        <dbReference type="Pfam" id="PF02906"/>
    </source>
</evidence>
<evidence type="ECO:0000313" key="10">
    <source>
        <dbReference type="Proteomes" id="UP000750522"/>
    </source>
</evidence>
<evidence type="ECO:0000313" key="9">
    <source>
        <dbReference type="EMBL" id="KAF5104365.1"/>
    </source>
</evidence>
<keyword evidence="4" id="KW-0408">Iron</keyword>
<dbReference type="EMBL" id="QQZK01000009">
    <property type="protein sequence ID" value="KAF5104365.1"/>
    <property type="molecule type" value="Genomic_DNA"/>
</dbReference>
<feature type="compositionally biased region" description="Basic and acidic residues" evidence="7">
    <location>
        <begin position="389"/>
        <end position="398"/>
    </location>
</feature>
<dbReference type="GO" id="GO:0051539">
    <property type="term" value="F:4 iron, 4 sulfur cluster binding"/>
    <property type="evidence" value="ECO:0007669"/>
    <property type="project" value="UniProtKB-KW"/>
</dbReference>
<keyword evidence="4" id="KW-0479">Metal-binding</keyword>
<organism evidence="9 10">
    <name type="scientific">Geotrichum candidum</name>
    <name type="common">Oospora lactis</name>
    <name type="synonym">Dipodascus geotrichum</name>
    <dbReference type="NCBI Taxonomy" id="1173061"/>
    <lineage>
        <taxon>Eukaryota</taxon>
        <taxon>Fungi</taxon>
        <taxon>Dikarya</taxon>
        <taxon>Ascomycota</taxon>
        <taxon>Saccharomycotina</taxon>
        <taxon>Dipodascomycetes</taxon>
        <taxon>Dipodascales</taxon>
        <taxon>Dipodascaceae</taxon>
        <taxon>Geotrichum</taxon>
    </lineage>
</organism>
<dbReference type="PANTHER" id="PTHR11615">
    <property type="entry name" value="NITRATE, FORMATE, IRON DEHYDROGENASE"/>
    <property type="match status" value="1"/>
</dbReference>
<proteinExistence type="inferred from homology"/>
<dbReference type="Pfam" id="PF02906">
    <property type="entry name" value="Fe_hyd_lg_C"/>
    <property type="match status" value="1"/>
</dbReference>
<dbReference type="Proteomes" id="UP000750522">
    <property type="component" value="Unassembled WGS sequence"/>
</dbReference>
<gene>
    <name evidence="9" type="ORF">DV451_000744</name>
</gene>
<dbReference type="Gene3D" id="3.30.70.20">
    <property type="match status" value="1"/>
</dbReference>
<accession>A0A9P5GAK4</accession>
<reference evidence="9" key="1">
    <citation type="journal article" date="2020" name="Front. Microbiol.">
        <title>Phenotypic and Genetic Characterization of the Cheese Ripening Yeast Geotrichum candidum.</title>
        <authorList>
            <person name="Perkins V."/>
            <person name="Vignola S."/>
            <person name="Lessard M.H."/>
            <person name="Plante P.L."/>
            <person name="Corbeil J."/>
            <person name="Dugat-Bony E."/>
            <person name="Frenette M."/>
            <person name="Labrie S."/>
        </authorList>
    </citation>
    <scope>NUCLEOTIDE SEQUENCE</scope>
    <source>
        <strain evidence="9">LMA-70</strain>
    </source>
</reference>
<protein>
    <recommendedName>
        <fullName evidence="2">Cytosolic Fe-S cluster assembly factor NAR1</fullName>
    </recommendedName>
    <alternativeName>
        <fullName evidence="3">Cytosolic Fe-S cluster assembly factor nar1</fullName>
    </alternativeName>
    <alternativeName>
        <fullName evidence="6">Nuclear architecture-related protein 1</fullName>
    </alternativeName>
</protein>
<reference evidence="9" key="2">
    <citation type="submission" date="2020-01" db="EMBL/GenBank/DDBJ databases">
        <authorList>
            <person name="Perkins V."/>
            <person name="Lessard M.-H."/>
            <person name="Dugat-Bony E."/>
            <person name="Frenette M."/>
            <person name="Labrie S."/>
        </authorList>
    </citation>
    <scope>NUCLEOTIDE SEQUENCE</scope>
    <source>
        <strain evidence="9">LMA-70</strain>
    </source>
</reference>